<evidence type="ECO:0000313" key="15">
    <source>
        <dbReference type="EMBL" id="CAH0541610.1"/>
    </source>
</evidence>
<keyword evidence="4" id="KW-1134">Transmembrane beta strand</keyword>
<dbReference type="EMBL" id="CAKLDM010000002">
    <property type="protein sequence ID" value="CAH0541610.1"/>
    <property type="molecule type" value="Genomic_DNA"/>
</dbReference>
<dbReference type="Pfam" id="PF07244">
    <property type="entry name" value="POTRA"/>
    <property type="match status" value="1"/>
</dbReference>
<evidence type="ECO:0000256" key="4">
    <source>
        <dbReference type="ARBA" id="ARBA00022452"/>
    </source>
</evidence>
<reference evidence="15" key="1">
    <citation type="submission" date="2021-11" db="EMBL/GenBank/DDBJ databases">
        <authorList>
            <person name="Rodrigo-Torres L."/>
            <person name="Arahal R. D."/>
            <person name="Lucena T."/>
        </authorList>
    </citation>
    <scope>NUCLEOTIDE SEQUENCE</scope>
    <source>
        <strain evidence="15">CECT 7928</strain>
    </source>
</reference>
<organism evidence="15 16">
    <name type="scientific">Vibrio marisflavi CECT 7928</name>
    <dbReference type="NCBI Taxonomy" id="634439"/>
    <lineage>
        <taxon>Bacteria</taxon>
        <taxon>Pseudomonadati</taxon>
        <taxon>Pseudomonadota</taxon>
        <taxon>Gammaproteobacteria</taxon>
        <taxon>Vibrionales</taxon>
        <taxon>Vibrionaceae</taxon>
        <taxon>Vibrio</taxon>
    </lineage>
</organism>
<evidence type="ECO:0000256" key="10">
    <source>
        <dbReference type="ARBA" id="ARBA00093548"/>
    </source>
</evidence>
<dbReference type="Pfam" id="PF01103">
    <property type="entry name" value="Omp85"/>
    <property type="match status" value="1"/>
</dbReference>
<dbReference type="RefSeq" id="WP_237363136.1">
    <property type="nucleotide sequence ID" value="NZ_CAKLDM010000002.1"/>
</dbReference>
<dbReference type="Pfam" id="PF17243">
    <property type="entry name" value="POTRA_TamA_1"/>
    <property type="match status" value="1"/>
</dbReference>
<name>A0ABN8EBT8_9VIBR</name>
<dbReference type="InterPro" id="IPR039910">
    <property type="entry name" value="D15-like"/>
</dbReference>
<evidence type="ECO:0000256" key="9">
    <source>
        <dbReference type="ARBA" id="ARBA00033063"/>
    </source>
</evidence>
<feature type="signal peptide" evidence="11">
    <location>
        <begin position="1"/>
        <end position="21"/>
    </location>
</feature>
<feature type="domain" description="POTRA" evidence="13">
    <location>
        <begin position="108"/>
        <end position="163"/>
    </location>
</feature>
<evidence type="ECO:0000256" key="3">
    <source>
        <dbReference type="ARBA" id="ARBA00015419"/>
    </source>
</evidence>
<dbReference type="Gene3D" id="2.40.160.50">
    <property type="entry name" value="membrane protein fhac: a member of the omp85/tpsb transporter family"/>
    <property type="match status" value="1"/>
</dbReference>
<comment type="similarity">
    <text evidence="2">Belongs to the TamA family.</text>
</comment>
<evidence type="ECO:0000256" key="7">
    <source>
        <dbReference type="ARBA" id="ARBA00023136"/>
    </source>
</evidence>
<evidence type="ECO:0000313" key="16">
    <source>
        <dbReference type="Proteomes" id="UP000838748"/>
    </source>
</evidence>
<dbReference type="PANTHER" id="PTHR12815">
    <property type="entry name" value="SORTING AND ASSEMBLY MACHINERY SAMM50 PROTEIN FAMILY MEMBER"/>
    <property type="match status" value="1"/>
</dbReference>
<evidence type="ECO:0000256" key="1">
    <source>
        <dbReference type="ARBA" id="ARBA00004442"/>
    </source>
</evidence>
<evidence type="ECO:0000256" key="8">
    <source>
        <dbReference type="ARBA" id="ARBA00023237"/>
    </source>
</evidence>
<dbReference type="InterPro" id="IPR000184">
    <property type="entry name" value="Bac_surfAg_D15"/>
</dbReference>
<keyword evidence="7" id="KW-0472">Membrane</keyword>
<comment type="subcellular location">
    <subcellularLocation>
        <location evidence="1">Cell outer membrane</location>
    </subcellularLocation>
</comment>
<sequence>MKRKSLPALIIALALPSKALANDVDLSINGLSGDLEKNVDAYLAAIPKSDYRVTLRFQSRLEKSLNEALNAVGYYHAKFRFSVEGKGTKLVVNIKPGKPVLVKKIDFQITGEAKSDPDFQKLLGLSGLKVGEILNHGQYETLKSSIRNLALRKGYFKGEFTESRLEVAPSLNEAFIILHYSSGMRYQFGKTTITGSQIHLSRVRSLQPYKEGDSYLANDITQFNQNLSSTDWFSSVLVTPDLSNVGTNRELPMNVELAPETRNKLETGLGYSTDVGVRGTLKWKKPWLSSNGNSFNSSFSLSNPEQVITLGYKIPLEDVLRDYYLVQYGLKRVDNLDTKSIESNLSFERHWLLDDGWHRTARIRYLVENYEQGEQDAVGHFVLPGMSFTRTRIRGGAMPTWGDGENFTFEYGDPEFFSETRVLRVQGSSSWIRSYGRNQRGLFRIDLGGNFTEDFDKLSPSLRFFAGGDNSIRGYSYDSISPTDSTGALTGAKYLATSSLEYQHRIYGSWWGAVFYDYGDAFNSKPDFKRGTGFGIRWASPVGPIRLDFAWGLDATPGQKFRIHFSLGPEL</sequence>
<evidence type="ECO:0000256" key="6">
    <source>
        <dbReference type="ARBA" id="ARBA00022729"/>
    </source>
</evidence>
<dbReference type="PANTHER" id="PTHR12815:SF47">
    <property type="entry name" value="TRANSLOCATION AND ASSEMBLY MODULE SUBUNIT TAMA"/>
    <property type="match status" value="1"/>
</dbReference>
<evidence type="ECO:0000256" key="2">
    <source>
        <dbReference type="ARBA" id="ARBA00010248"/>
    </source>
</evidence>
<gene>
    <name evidence="15" type="primary">tamA</name>
    <name evidence="15" type="ORF">VMF7928_03675</name>
</gene>
<keyword evidence="16" id="KW-1185">Reference proteome</keyword>
<dbReference type="InterPro" id="IPR010827">
    <property type="entry name" value="BamA/TamA_POTRA"/>
</dbReference>
<protein>
    <recommendedName>
        <fullName evidence="3">Translocation and assembly module subunit TamA</fullName>
    </recommendedName>
    <alternativeName>
        <fullName evidence="9">Autotransporter assembly factor TamA</fullName>
    </alternativeName>
</protein>
<keyword evidence="8" id="KW-0998">Cell outer membrane</keyword>
<keyword evidence="5" id="KW-0812">Transmembrane</keyword>
<accession>A0ABN8EBT8</accession>
<dbReference type="InterPro" id="IPR035243">
    <property type="entry name" value="TamA_POTRA_Dom_1"/>
</dbReference>
<proteinExistence type="inferred from homology"/>
<comment type="subunit">
    <text evidence="10">Interacts with TamB to form the translocation and assembly module (TAM).</text>
</comment>
<dbReference type="Proteomes" id="UP000838748">
    <property type="component" value="Unassembled WGS sequence"/>
</dbReference>
<evidence type="ECO:0000256" key="5">
    <source>
        <dbReference type="ARBA" id="ARBA00022692"/>
    </source>
</evidence>
<feature type="domain" description="TamA POTRA" evidence="14">
    <location>
        <begin position="25"/>
        <end position="96"/>
    </location>
</feature>
<evidence type="ECO:0000259" key="14">
    <source>
        <dbReference type="Pfam" id="PF17243"/>
    </source>
</evidence>
<dbReference type="Gene3D" id="3.10.20.310">
    <property type="entry name" value="membrane protein fhac"/>
    <property type="match status" value="3"/>
</dbReference>
<evidence type="ECO:0000259" key="13">
    <source>
        <dbReference type="Pfam" id="PF07244"/>
    </source>
</evidence>
<evidence type="ECO:0000256" key="11">
    <source>
        <dbReference type="SAM" id="SignalP"/>
    </source>
</evidence>
<feature type="domain" description="Bacterial surface antigen (D15)" evidence="12">
    <location>
        <begin position="264"/>
        <end position="568"/>
    </location>
</feature>
<comment type="caution">
    <text evidence="15">The sequence shown here is derived from an EMBL/GenBank/DDBJ whole genome shotgun (WGS) entry which is preliminary data.</text>
</comment>
<evidence type="ECO:0000259" key="12">
    <source>
        <dbReference type="Pfam" id="PF01103"/>
    </source>
</evidence>
<feature type="chain" id="PRO_5046766099" description="Translocation and assembly module subunit TamA" evidence="11">
    <location>
        <begin position="22"/>
        <end position="571"/>
    </location>
</feature>
<keyword evidence="6 11" id="KW-0732">Signal</keyword>